<comment type="similarity">
    <text evidence="3">Belongs to the ferredoxin thioredoxin reductase beta subunit family.</text>
</comment>
<feature type="domain" description="Rubredoxin-like" evidence="14">
    <location>
        <begin position="137"/>
        <end position="171"/>
    </location>
</feature>
<gene>
    <name evidence="15" type="ORF">ENN51_05305</name>
</gene>
<evidence type="ECO:0000256" key="2">
    <source>
        <dbReference type="ARBA" id="ARBA00003945"/>
    </source>
</evidence>
<sequence>MAGEKHPPEVLKLYERLKRVAVEGGYMLNPDEEFTLRLVQGLQDNIGRFGYPACPCRLAYGEKSKDVDLICPCYYRDADIEEYGTCYCTLYVNEDWVSGRFPHKSIPDRRPADFVLNGYAEPEPVRRAESGGLSPSLPVWRCKVCGYLAARDEPPGKCPICKVGKERFERFL</sequence>
<evidence type="ECO:0000256" key="8">
    <source>
        <dbReference type="ARBA" id="ARBA00023004"/>
    </source>
</evidence>
<keyword evidence="6" id="KW-0479">Metal-binding</keyword>
<dbReference type="EMBL" id="DSBX01000201">
    <property type="protein sequence ID" value="HDQ99687.1"/>
    <property type="molecule type" value="Genomic_DNA"/>
</dbReference>
<dbReference type="Gene3D" id="2.20.28.10">
    <property type="match status" value="1"/>
</dbReference>
<evidence type="ECO:0000256" key="13">
    <source>
        <dbReference type="ARBA" id="ARBA00048150"/>
    </source>
</evidence>
<dbReference type="Proteomes" id="UP000885672">
    <property type="component" value="Unassembled WGS sequence"/>
</dbReference>
<evidence type="ECO:0000256" key="11">
    <source>
        <dbReference type="ARBA" id="ARBA00026011"/>
    </source>
</evidence>
<evidence type="ECO:0000256" key="7">
    <source>
        <dbReference type="ARBA" id="ARBA00023002"/>
    </source>
</evidence>
<name>A0A7V0T5S4_UNCW3</name>
<dbReference type="InterPro" id="IPR004209">
    <property type="entry name" value="FTR_bsu"/>
</dbReference>
<dbReference type="GO" id="GO:0016730">
    <property type="term" value="F:oxidoreductase activity, acting on iron-sulfur proteins as donors"/>
    <property type="evidence" value="ECO:0007669"/>
    <property type="project" value="InterPro"/>
</dbReference>
<dbReference type="PROSITE" id="PS50903">
    <property type="entry name" value="RUBREDOXIN_LIKE"/>
    <property type="match status" value="1"/>
</dbReference>
<keyword evidence="5" id="KW-0004">4Fe-4S</keyword>
<keyword evidence="10" id="KW-1015">Disulfide bond</keyword>
<organism evidence="15">
    <name type="scientific">candidate division WOR-3 bacterium</name>
    <dbReference type="NCBI Taxonomy" id="2052148"/>
    <lineage>
        <taxon>Bacteria</taxon>
        <taxon>Bacteria division WOR-3</taxon>
    </lineage>
</organism>
<dbReference type="PANTHER" id="PTHR35113:SF1">
    <property type="entry name" value="FERREDOXIN-THIOREDOXIN REDUCTASE CATALYTIC CHAIN, CHLOROPLASTIC"/>
    <property type="match status" value="1"/>
</dbReference>
<comment type="subunit">
    <text evidence="11">Heterodimer of subunit A (variable subunit) and subunit B (catalytic subunit). Heterodimeric FTR forms a complex with ferredoxin and thioredoxin.</text>
</comment>
<reference evidence="15" key="1">
    <citation type="journal article" date="2020" name="mSystems">
        <title>Genome- and Community-Level Interaction Insights into Carbon Utilization and Element Cycling Functions of Hydrothermarchaeota in Hydrothermal Sediment.</title>
        <authorList>
            <person name="Zhou Z."/>
            <person name="Liu Y."/>
            <person name="Xu W."/>
            <person name="Pan J."/>
            <person name="Luo Z.H."/>
            <person name="Li M."/>
        </authorList>
    </citation>
    <scope>NUCLEOTIDE SEQUENCE [LARGE SCALE GENOMIC DNA]</scope>
    <source>
        <strain evidence="15">SpSt-1182</strain>
    </source>
</reference>
<dbReference type="InterPro" id="IPR048574">
    <property type="entry name" value="RUBY_RBDX"/>
</dbReference>
<evidence type="ECO:0000256" key="9">
    <source>
        <dbReference type="ARBA" id="ARBA00023014"/>
    </source>
</evidence>
<dbReference type="SUPFAM" id="SSF57802">
    <property type="entry name" value="Rubredoxin-like"/>
    <property type="match status" value="1"/>
</dbReference>
<dbReference type="InterPro" id="IPR024934">
    <property type="entry name" value="Rubredoxin-like_dom"/>
</dbReference>
<dbReference type="PANTHER" id="PTHR35113">
    <property type="entry name" value="FERREDOXIN-THIOREDOXIN REDUCTASE CATALYTIC CHAIN, CHLOROPLASTIC"/>
    <property type="match status" value="1"/>
</dbReference>
<accession>A0A7V0T5S4</accession>
<comment type="caution">
    <text evidence="15">The sequence shown here is derived from an EMBL/GenBank/DDBJ whole genome shotgun (WGS) entry which is preliminary data.</text>
</comment>
<comment type="function">
    <text evidence="2">Catalytic subunit of the ferredoxin-thioredoxin reductase (FTR), which catalyzes the two-electron reduction of thioredoxins by the electrons provided by reduced ferredoxin.</text>
</comment>
<dbReference type="Gene3D" id="3.90.460.10">
    <property type="entry name" value="Ferredoxin thioredoxin reductase catalytic beta subunit"/>
    <property type="match status" value="1"/>
</dbReference>
<dbReference type="GO" id="GO:0005506">
    <property type="term" value="F:iron ion binding"/>
    <property type="evidence" value="ECO:0007669"/>
    <property type="project" value="InterPro"/>
</dbReference>
<comment type="cofactor">
    <cofactor evidence="1">
        <name>[4Fe-4S] cluster</name>
        <dbReference type="ChEBI" id="CHEBI:49883"/>
    </cofactor>
</comment>
<evidence type="ECO:0000256" key="4">
    <source>
        <dbReference type="ARBA" id="ARBA00012358"/>
    </source>
</evidence>
<keyword evidence="9" id="KW-0411">Iron-sulfur</keyword>
<keyword evidence="8" id="KW-0408">Iron</keyword>
<evidence type="ECO:0000256" key="10">
    <source>
        <dbReference type="ARBA" id="ARBA00023157"/>
    </source>
</evidence>
<dbReference type="AlphaFoldDB" id="A0A7V0T5S4"/>
<evidence type="ECO:0000256" key="5">
    <source>
        <dbReference type="ARBA" id="ARBA00022485"/>
    </source>
</evidence>
<proteinExistence type="inferred from homology"/>
<dbReference type="InterPro" id="IPR036644">
    <property type="entry name" value="FTR_bsu_sf"/>
</dbReference>
<evidence type="ECO:0000259" key="14">
    <source>
        <dbReference type="PROSITE" id="PS50903"/>
    </source>
</evidence>
<dbReference type="Pfam" id="PF02943">
    <property type="entry name" value="FeThRed_B"/>
    <property type="match status" value="1"/>
</dbReference>
<evidence type="ECO:0000256" key="12">
    <source>
        <dbReference type="ARBA" id="ARBA00030295"/>
    </source>
</evidence>
<keyword evidence="7" id="KW-0560">Oxidoreductase</keyword>
<dbReference type="GO" id="GO:0051539">
    <property type="term" value="F:4 iron, 4 sulfur cluster binding"/>
    <property type="evidence" value="ECO:0007669"/>
    <property type="project" value="UniProtKB-KW"/>
</dbReference>
<dbReference type="EC" id="1.8.7.2" evidence="4"/>
<dbReference type="SUPFAM" id="SSF57662">
    <property type="entry name" value="Ferredoxin thioredoxin reductase (FTR), catalytic beta chain"/>
    <property type="match status" value="1"/>
</dbReference>
<evidence type="ECO:0000256" key="3">
    <source>
        <dbReference type="ARBA" id="ARBA00007941"/>
    </source>
</evidence>
<protein>
    <recommendedName>
        <fullName evidence="4">ferredoxin:thioredoxin reductase</fullName>
        <ecNumber evidence="4">1.8.7.2</ecNumber>
    </recommendedName>
    <alternativeName>
        <fullName evidence="12">Ferredoxin-thioredoxin reductase subunit B</fullName>
    </alternativeName>
</protein>
<evidence type="ECO:0000256" key="1">
    <source>
        <dbReference type="ARBA" id="ARBA00001966"/>
    </source>
</evidence>
<evidence type="ECO:0000313" key="15">
    <source>
        <dbReference type="EMBL" id="HDQ99687.1"/>
    </source>
</evidence>
<dbReference type="Pfam" id="PF21349">
    <property type="entry name" value="RUBY_RBDX"/>
    <property type="match status" value="1"/>
</dbReference>
<evidence type="ECO:0000256" key="6">
    <source>
        <dbReference type="ARBA" id="ARBA00022723"/>
    </source>
</evidence>
<comment type="catalytic activity">
    <reaction evidence="13">
        <text>[thioredoxin]-disulfide + 2 reduced [2Fe-2S]-[ferredoxin] + 2 H(+) = [thioredoxin]-dithiol + 2 oxidized [2Fe-2S]-[ferredoxin]</text>
        <dbReference type="Rhea" id="RHEA:42336"/>
        <dbReference type="Rhea" id="RHEA-COMP:10000"/>
        <dbReference type="Rhea" id="RHEA-COMP:10001"/>
        <dbReference type="Rhea" id="RHEA-COMP:10698"/>
        <dbReference type="Rhea" id="RHEA-COMP:10700"/>
        <dbReference type="ChEBI" id="CHEBI:15378"/>
        <dbReference type="ChEBI" id="CHEBI:29950"/>
        <dbReference type="ChEBI" id="CHEBI:33737"/>
        <dbReference type="ChEBI" id="CHEBI:33738"/>
        <dbReference type="ChEBI" id="CHEBI:50058"/>
        <dbReference type="EC" id="1.8.7.2"/>
    </reaction>
</comment>